<dbReference type="SMART" id="SM00567">
    <property type="entry name" value="EZ_HEAT"/>
    <property type="match status" value="4"/>
</dbReference>
<dbReference type="InterPro" id="IPR004155">
    <property type="entry name" value="PBS_lyase_HEAT"/>
</dbReference>
<evidence type="ECO:0000256" key="1">
    <source>
        <dbReference type="SAM" id="SignalP"/>
    </source>
</evidence>
<dbReference type="InterPro" id="IPR016024">
    <property type="entry name" value="ARM-type_fold"/>
</dbReference>
<feature type="signal peptide" evidence="1">
    <location>
        <begin position="1"/>
        <end position="20"/>
    </location>
</feature>
<reference evidence="3" key="1">
    <citation type="submission" date="2016-04" db="EMBL/GenBank/DDBJ databases">
        <authorList>
            <person name="Evans L.H."/>
            <person name="Alamgir A."/>
            <person name="Owens N."/>
            <person name="Weber N.D."/>
            <person name="Virtaneva K."/>
            <person name="Barbian K."/>
            <person name="Babar A."/>
            <person name="Rosenke K."/>
        </authorList>
    </citation>
    <scope>NUCLEOTIDE SEQUENCE</scope>
    <source>
        <strain evidence="3">86-2</strain>
    </source>
</reference>
<feature type="domain" description="3-keto-alpha-glucoside-1,2-lyase/3-keto-2-hydroxy-glucal hydratase" evidence="2">
    <location>
        <begin position="734"/>
        <end position="933"/>
    </location>
</feature>
<gene>
    <name evidence="3" type="ORF">KL86DYS2_11563</name>
</gene>
<dbReference type="InterPro" id="IPR010496">
    <property type="entry name" value="AL/BT2_dom"/>
</dbReference>
<proteinExistence type="predicted"/>
<dbReference type="InterPro" id="IPR011989">
    <property type="entry name" value="ARM-like"/>
</dbReference>
<dbReference type="AlphaFoldDB" id="A0A212JI02"/>
<dbReference type="SUPFAM" id="SSF48371">
    <property type="entry name" value="ARM repeat"/>
    <property type="match status" value="1"/>
</dbReference>
<organism evidence="3">
    <name type="scientific">uncultured Dysgonomonas sp</name>
    <dbReference type="NCBI Taxonomy" id="206096"/>
    <lineage>
        <taxon>Bacteria</taxon>
        <taxon>Pseudomonadati</taxon>
        <taxon>Bacteroidota</taxon>
        <taxon>Bacteroidia</taxon>
        <taxon>Bacteroidales</taxon>
        <taxon>Dysgonomonadaceae</taxon>
        <taxon>Dysgonomonas</taxon>
        <taxon>environmental samples</taxon>
    </lineage>
</organism>
<dbReference type="Pfam" id="PF06439">
    <property type="entry name" value="3keto-disac_hyd"/>
    <property type="match status" value="2"/>
</dbReference>
<accession>A0A212JI02</accession>
<dbReference type="RefSeq" id="WP_296948902.1">
    <property type="nucleotide sequence ID" value="NZ_LT599021.1"/>
</dbReference>
<name>A0A212JI02_9BACT</name>
<dbReference type="Gene3D" id="2.60.120.560">
    <property type="entry name" value="Exo-inulinase, domain 1"/>
    <property type="match status" value="2"/>
</dbReference>
<dbReference type="EMBL" id="FLUL01000001">
    <property type="protein sequence ID" value="SBV99040.1"/>
    <property type="molecule type" value="Genomic_DNA"/>
</dbReference>
<dbReference type="GO" id="GO:0016787">
    <property type="term" value="F:hydrolase activity"/>
    <property type="evidence" value="ECO:0007669"/>
    <property type="project" value="InterPro"/>
</dbReference>
<dbReference type="Gene3D" id="1.25.10.10">
    <property type="entry name" value="Leucine-rich Repeat Variant"/>
    <property type="match status" value="3"/>
</dbReference>
<feature type="domain" description="3-keto-alpha-glucoside-1,2-lyase/3-keto-2-hydroxy-glucal hydratase" evidence="2">
    <location>
        <begin position="951"/>
        <end position="1138"/>
    </location>
</feature>
<keyword evidence="1" id="KW-0732">Signal</keyword>
<evidence type="ECO:0000259" key="2">
    <source>
        <dbReference type="Pfam" id="PF06439"/>
    </source>
</evidence>
<protein>
    <recommendedName>
        <fullName evidence="2">3-keto-alpha-glucoside-1,2-lyase/3-keto-2-hydroxy-glucal hydratase domain-containing protein</fullName>
    </recommendedName>
</protein>
<feature type="chain" id="PRO_5012081007" description="3-keto-alpha-glucoside-1,2-lyase/3-keto-2-hydroxy-glucal hydratase domain-containing protein" evidence="1">
    <location>
        <begin position="21"/>
        <end position="1141"/>
    </location>
</feature>
<sequence length="1141" mass="124480">MKKIYSLLGVFLFCSVMIFAQYPTNRTAKTIVADVLAQMPAQQTEQYYAQIKDLASTGEEGVLLLVKMMNPLGKGANSQVEFALSGLSHYVSAEGMGDKRQVVSGAYIKALDMVSDREIKDFIIRQLELIGKDEAVAKLATYLADESLCGPAAAALSAINTPSSQKALLNALSASADDQSSESIILALAKLKVTDAENSLRRLLDTNDTDKKKTVLYALSQLGSKASLADLALAAEKDNYTMGKSGANEAYIALIKRVLTQGDKKEVEKAAADLMKKAEKAGQTQTRSAALQILMEAKPANALQQLQSALKDDNRNYRYAALTYASDYADSKIYAELIKSLKKTKPDAQLDILNWLGEESESQNKRNEIKPLIIEPAIGFLTAGSADMKKSAANILAKTADPKAIAALAYLLNDADPKTVAIAKDALSATNGDITSAVVPVIAGANAAGKVAGLQLLAERKSSANIATVLEQINSASPDVQTAAYTALKDVVSAENLNQLYALLESASSENVPYVQQAIASALQSYPKEKQYDVIMARMGQVGNDKQYLYYPVLSKTGDEKALSFIVDRFNKESGVAKDAAFQALSDWKDIDAAAELLSICKNRADILYFDRAINRYIQLVANPKLTGENRRLLLTDALEIARTDGQKNNILSQLGNTGSYLALLCAGQYLDSKPLQQAAADAVAKIALGNKNYTGKVVEELLNKVIDVLSNADADYQKQAIRKHLNEMPKEEGFVSIFNGKDLDGWKGIVENPIARAKMKPAVLAKKQQVADKVAVEHWKAENGILVFDGKGGDNLCTVKQYGDFEMYVDWNLDPAGPEADAGIYLRGVPQVQIWDVSRVNVGAQVGSGGLYNNEKNPKDPLTLADNKLGEWNTFYIKMVGDRVTVKLNGVLVVDNVILENYWDRNQPISPIEQIELQAHGSKVYYRNIYVKELERSKPFELSADEKKDGFKILFDGTNMHQWTGNTTDYQLQDGCIALDPKGGHGGNLYTKDEFANFIYRFEFQLTPAANNGVGIRTPMGVDAAYDGMEIQILDHDNPVYKDITPLQVHGSVYGIIGAKRAKFKPMGEWNEEEIIANGNHIKVTLNGEVILDGDIKEATKNGTADGHQHPGLFNPKGHIGFLGHGSPVKFRNIRIKELK</sequence>
<evidence type="ECO:0000313" key="3">
    <source>
        <dbReference type="EMBL" id="SBV99040.1"/>
    </source>
</evidence>